<protein>
    <submittedName>
        <fullName evidence="1">Uncharacterized protein</fullName>
    </submittedName>
</protein>
<evidence type="ECO:0000313" key="2">
    <source>
        <dbReference type="Proteomes" id="UP001215598"/>
    </source>
</evidence>
<comment type="caution">
    <text evidence="1">The sequence shown here is derived from an EMBL/GenBank/DDBJ whole genome shotgun (WGS) entry which is preliminary data.</text>
</comment>
<evidence type="ECO:0000313" key="1">
    <source>
        <dbReference type="EMBL" id="KAJ7718253.1"/>
    </source>
</evidence>
<reference evidence="1" key="1">
    <citation type="submission" date="2023-03" db="EMBL/GenBank/DDBJ databases">
        <title>Massive genome expansion in bonnet fungi (Mycena s.s.) driven by repeated elements and novel gene families across ecological guilds.</title>
        <authorList>
            <consortium name="Lawrence Berkeley National Laboratory"/>
            <person name="Harder C.B."/>
            <person name="Miyauchi S."/>
            <person name="Viragh M."/>
            <person name="Kuo A."/>
            <person name="Thoen E."/>
            <person name="Andreopoulos B."/>
            <person name="Lu D."/>
            <person name="Skrede I."/>
            <person name="Drula E."/>
            <person name="Henrissat B."/>
            <person name="Morin E."/>
            <person name="Kohler A."/>
            <person name="Barry K."/>
            <person name="LaButti K."/>
            <person name="Morin E."/>
            <person name="Salamov A."/>
            <person name="Lipzen A."/>
            <person name="Mereny Z."/>
            <person name="Hegedus B."/>
            <person name="Baldrian P."/>
            <person name="Stursova M."/>
            <person name="Weitz H."/>
            <person name="Taylor A."/>
            <person name="Grigoriev I.V."/>
            <person name="Nagy L.G."/>
            <person name="Martin F."/>
            <person name="Kauserud H."/>
        </authorList>
    </citation>
    <scope>NUCLEOTIDE SEQUENCE</scope>
    <source>
        <strain evidence="1">CBHHK182m</strain>
    </source>
</reference>
<dbReference type="AlphaFoldDB" id="A0AAD7MHV8"/>
<organism evidence="1 2">
    <name type="scientific">Mycena metata</name>
    <dbReference type="NCBI Taxonomy" id="1033252"/>
    <lineage>
        <taxon>Eukaryota</taxon>
        <taxon>Fungi</taxon>
        <taxon>Dikarya</taxon>
        <taxon>Basidiomycota</taxon>
        <taxon>Agaricomycotina</taxon>
        <taxon>Agaricomycetes</taxon>
        <taxon>Agaricomycetidae</taxon>
        <taxon>Agaricales</taxon>
        <taxon>Marasmiineae</taxon>
        <taxon>Mycenaceae</taxon>
        <taxon>Mycena</taxon>
    </lineage>
</organism>
<accession>A0AAD7MHV8</accession>
<dbReference type="EMBL" id="JARKIB010000267">
    <property type="protein sequence ID" value="KAJ7718253.1"/>
    <property type="molecule type" value="Genomic_DNA"/>
</dbReference>
<keyword evidence="2" id="KW-1185">Reference proteome</keyword>
<proteinExistence type="predicted"/>
<name>A0AAD7MHV8_9AGAR</name>
<sequence>MEVTPALPPELECAIFAYAALGLSATEIPVLFLVARRVKEWVEPFLVYRTVLLPPNSPDLEDDGFPRIPSDIFLNALHTKPPSFFGSVVRHLFIPRYADMSSIPPILAVCRGITALFVGCDLRPHHELLASFNSLERLSIRLDELFSGDQPVDVSSPMFAQITHLEVLDTSPSQLFVNSVCEAVGRIPQLTHLAFNSVEFCLSLPRYIRRSLRCVVLRHRWTDLRTPHMGGGALGRDARFVCVAGSADYETDWLRGVNGGDDYWARADALVTAKAAGQVKRECIISVNNGCNLTSVQEGSSVFRAQGNGASID</sequence>
<dbReference type="Proteomes" id="UP001215598">
    <property type="component" value="Unassembled WGS sequence"/>
</dbReference>
<gene>
    <name evidence="1" type="ORF">B0H16DRAFT_1337542</name>
</gene>